<proteinExistence type="predicted"/>
<keyword evidence="1" id="KW-0472">Membrane</keyword>
<sequence length="30" mass="3226">MAELRETLADLRAVLDRLEKAIDAAETPGG</sequence>
<gene>
    <name evidence="2" type="ORF">ERS007739_02998</name>
    <name evidence="1" type="ORF">ERS027659_03748</name>
</gene>
<organism evidence="1 4">
    <name type="scientific">Mycobacterium tuberculosis</name>
    <dbReference type="NCBI Taxonomy" id="1773"/>
    <lineage>
        <taxon>Bacteria</taxon>
        <taxon>Bacillati</taxon>
        <taxon>Actinomycetota</taxon>
        <taxon>Actinomycetes</taxon>
        <taxon>Mycobacteriales</taxon>
        <taxon>Mycobacteriaceae</taxon>
        <taxon>Mycobacterium</taxon>
        <taxon>Mycobacterium tuberculosis complex</taxon>
    </lineage>
</organism>
<accession>A0A655ACZ6</accession>
<evidence type="ECO:0000313" key="2">
    <source>
        <dbReference type="EMBL" id="COY70951.1"/>
    </source>
</evidence>
<name>A0A655ACZ6_MYCTX</name>
<evidence type="ECO:0000313" key="4">
    <source>
        <dbReference type="Proteomes" id="UP000050164"/>
    </source>
</evidence>
<dbReference type="Proteomes" id="UP000050164">
    <property type="component" value="Unassembled WGS sequence"/>
</dbReference>
<reference evidence="3 4" key="2">
    <citation type="submission" date="2015-03" db="EMBL/GenBank/DDBJ databases">
        <authorList>
            <consortium name="Pathogen Informatics"/>
        </authorList>
    </citation>
    <scope>NUCLEOTIDE SEQUENCE [LARGE SCALE GENOMIC DNA]</scope>
    <source>
        <strain evidence="1 4">Bir 185</strain>
        <strain evidence="3">N09902308</strain>
    </source>
</reference>
<dbReference type="AlphaFoldDB" id="A0A655ACZ6"/>
<protein>
    <submittedName>
        <fullName evidence="1">Transmembrane protein</fullName>
    </submittedName>
</protein>
<dbReference type="EMBL" id="CNFT01001151">
    <property type="protein sequence ID" value="CKS92799.1"/>
    <property type="molecule type" value="Genomic_DNA"/>
</dbReference>
<dbReference type="EMBL" id="CSBK01001469">
    <property type="protein sequence ID" value="COY70951.1"/>
    <property type="molecule type" value="Genomic_DNA"/>
</dbReference>
<reference evidence="2" key="1">
    <citation type="submission" date="2015-03" db="EMBL/GenBank/DDBJ databases">
        <authorList>
            <consortium name="Pathogen Informatics"/>
            <person name="Murphy D."/>
        </authorList>
    </citation>
    <scope>NUCLEOTIDE SEQUENCE</scope>
    <source>
        <strain evidence="2">N09902308</strain>
    </source>
</reference>
<evidence type="ECO:0000313" key="1">
    <source>
        <dbReference type="EMBL" id="CKS92799.1"/>
    </source>
</evidence>
<dbReference type="Proteomes" id="UP000039021">
    <property type="component" value="Unassembled WGS sequence"/>
</dbReference>
<keyword evidence="1" id="KW-0812">Transmembrane</keyword>
<evidence type="ECO:0000313" key="3">
    <source>
        <dbReference type="Proteomes" id="UP000039021"/>
    </source>
</evidence>